<comment type="subcellular location">
    <subcellularLocation>
        <location evidence="1">Nucleus</location>
    </subcellularLocation>
</comment>
<feature type="compositionally biased region" description="Basic residues" evidence="6">
    <location>
        <begin position="126"/>
        <end position="139"/>
    </location>
</feature>
<dbReference type="EMBL" id="JAOAOG010000168">
    <property type="protein sequence ID" value="KAJ6243460.1"/>
    <property type="molecule type" value="Genomic_DNA"/>
</dbReference>
<dbReference type="InterPro" id="IPR009072">
    <property type="entry name" value="Histone-fold"/>
</dbReference>
<reference evidence="7" key="1">
    <citation type="submission" date="2022-08" db="EMBL/GenBank/DDBJ databases">
        <title>Novel sulfate-reducing endosymbionts in the free-living metamonad Anaeramoeba.</title>
        <authorList>
            <person name="Jerlstrom-Hultqvist J."/>
            <person name="Cepicka I."/>
            <person name="Gallot-Lavallee L."/>
            <person name="Salas-Leiva D."/>
            <person name="Curtis B.A."/>
            <person name="Zahonova K."/>
            <person name="Pipaliya S."/>
            <person name="Dacks J."/>
            <person name="Roger A.J."/>
        </authorList>
    </citation>
    <scope>NUCLEOTIDE SEQUENCE</scope>
    <source>
        <strain evidence="7">Schooner1</strain>
    </source>
</reference>
<dbReference type="Gene3D" id="1.10.20.10">
    <property type="entry name" value="Histone, subunit A"/>
    <property type="match status" value="1"/>
</dbReference>
<keyword evidence="8" id="KW-1185">Reference proteome</keyword>
<keyword evidence="5" id="KW-0539">Nucleus</keyword>
<feature type="region of interest" description="Disordered" evidence="6">
    <location>
        <begin position="118"/>
        <end position="171"/>
    </location>
</feature>
<dbReference type="PANTHER" id="PTHR48068:SF4">
    <property type="entry name" value="TATA-BOX BINDING PROTEIN ASSOCIATED FACTOR 9"/>
    <property type="match status" value="1"/>
</dbReference>
<dbReference type="PANTHER" id="PTHR48068">
    <property type="entry name" value="TAF9 RNA POLYMERASE II, TATA BOX-BINDING PROTEIN (TBP)-ASSOCIATED FACTOR"/>
    <property type="match status" value="1"/>
</dbReference>
<protein>
    <submittedName>
        <fullName evidence="7">Taf9 RNA polymerase ii</fullName>
    </submittedName>
</protein>
<comment type="similarity">
    <text evidence="2">Belongs to the TAF9 family.</text>
</comment>
<evidence type="ECO:0000313" key="7">
    <source>
        <dbReference type="EMBL" id="KAJ6243460.1"/>
    </source>
</evidence>
<evidence type="ECO:0000256" key="5">
    <source>
        <dbReference type="ARBA" id="ARBA00023242"/>
    </source>
</evidence>
<dbReference type="SUPFAM" id="SSF47113">
    <property type="entry name" value="Histone-fold"/>
    <property type="match status" value="1"/>
</dbReference>
<keyword evidence="4" id="KW-0804">Transcription</keyword>
<dbReference type="InterPro" id="IPR003162">
    <property type="entry name" value="TFIID-31"/>
</dbReference>
<evidence type="ECO:0000256" key="3">
    <source>
        <dbReference type="ARBA" id="ARBA00023015"/>
    </source>
</evidence>
<comment type="caution">
    <text evidence="7">The sequence shown here is derived from an EMBL/GenBank/DDBJ whole genome shotgun (WGS) entry which is preliminary data.</text>
</comment>
<evidence type="ECO:0000313" key="8">
    <source>
        <dbReference type="Proteomes" id="UP001150062"/>
    </source>
</evidence>
<gene>
    <name evidence="7" type="ORF">M0813_21897</name>
</gene>
<name>A0ABQ8YG24_9EUKA</name>
<evidence type="ECO:0000256" key="2">
    <source>
        <dbReference type="ARBA" id="ARBA00007646"/>
    </source>
</evidence>
<feature type="compositionally biased region" description="Low complexity" evidence="6">
    <location>
        <begin position="140"/>
        <end position="163"/>
    </location>
</feature>
<dbReference type="Proteomes" id="UP001150062">
    <property type="component" value="Unassembled WGS sequence"/>
</dbReference>
<evidence type="ECO:0000256" key="4">
    <source>
        <dbReference type="ARBA" id="ARBA00023163"/>
    </source>
</evidence>
<organism evidence="7 8">
    <name type="scientific">Anaeramoeba flamelloides</name>
    <dbReference type="NCBI Taxonomy" id="1746091"/>
    <lineage>
        <taxon>Eukaryota</taxon>
        <taxon>Metamonada</taxon>
        <taxon>Anaeramoebidae</taxon>
        <taxon>Anaeramoeba</taxon>
    </lineage>
</organism>
<dbReference type="InterPro" id="IPR051431">
    <property type="entry name" value="TFIID_subunit_9"/>
</dbReference>
<dbReference type="Pfam" id="PF02291">
    <property type="entry name" value="TFIID-31kDa"/>
    <property type="match status" value="1"/>
</dbReference>
<proteinExistence type="inferred from homology"/>
<sequence length="171" mass="19971">MSSVPNDTRAIKDILSSMDVQDYDPQVVLQLWEFVHNYASEVLDRASSYAKHANRSENINEQDIKLAIKNHVEMNFQKIPPNPFLFKLAQERNSLPLRIPRGKYGIILPEDDNTTIKPNYSIITKPPKKKKKSKKKRINKTQTENQPQQQQQQQQQNTLNNQNEMEIEKDN</sequence>
<evidence type="ECO:0000256" key="6">
    <source>
        <dbReference type="SAM" id="MobiDB-lite"/>
    </source>
</evidence>
<evidence type="ECO:0000256" key="1">
    <source>
        <dbReference type="ARBA" id="ARBA00004123"/>
    </source>
</evidence>
<keyword evidence="3" id="KW-0805">Transcription regulation</keyword>
<dbReference type="CDD" id="cd07979">
    <property type="entry name" value="HFD_TAF9"/>
    <property type="match status" value="1"/>
</dbReference>
<accession>A0ABQ8YG24</accession>